<keyword evidence="2" id="KW-1185">Reference proteome</keyword>
<protein>
    <submittedName>
        <fullName evidence="1">Uncharacterized protein</fullName>
    </submittedName>
</protein>
<dbReference type="AlphaFoldDB" id="R4KH77"/>
<dbReference type="KEGG" id="dgi:Desgi_2563"/>
<reference evidence="1 2" key="1">
    <citation type="submission" date="2012-01" db="EMBL/GenBank/DDBJ databases">
        <title>Complete sequence of Desulfotomaculum gibsoniae DSM 7213.</title>
        <authorList>
            <consortium name="US DOE Joint Genome Institute"/>
            <person name="Lucas S."/>
            <person name="Han J."/>
            <person name="Lapidus A."/>
            <person name="Cheng J.-F."/>
            <person name="Goodwin L."/>
            <person name="Pitluck S."/>
            <person name="Peters L."/>
            <person name="Ovchinnikova G."/>
            <person name="Teshima H."/>
            <person name="Detter J.C."/>
            <person name="Han C."/>
            <person name="Tapia R."/>
            <person name="Land M."/>
            <person name="Hauser L."/>
            <person name="Kyrpides N."/>
            <person name="Ivanova N."/>
            <person name="Pagani I."/>
            <person name="Parshina S."/>
            <person name="Plugge C."/>
            <person name="Muyzer G."/>
            <person name="Kuever J."/>
            <person name="Ivanova A."/>
            <person name="Nazina T."/>
            <person name="Klenk H.-P."/>
            <person name="Brambilla E."/>
            <person name="Spring S."/>
            <person name="Stams A.F."/>
            <person name="Woyke T."/>
        </authorList>
    </citation>
    <scope>NUCLEOTIDE SEQUENCE [LARGE SCALE GENOMIC DNA]</scope>
    <source>
        <strain evidence="1 2">DSM 7213</strain>
    </source>
</reference>
<evidence type="ECO:0000313" key="2">
    <source>
        <dbReference type="Proteomes" id="UP000013520"/>
    </source>
</evidence>
<dbReference type="EMBL" id="CP003273">
    <property type="protein sequence ID" value="AGL01969.1"/>
    <property type="molecule type" value="Genomic_DNA"/>
</dbReference>
<sequence>MHIPTLSVSPVIALHPAGIKSTRLFQQRIQAPAGDSPALIQCQTSLVLRE</sequence>
<proteinExistence type="predicted"/>
<gene>
    <name evidence="1" type="ORF">Desgi_2563</name>
</gene>
<accession>R4KH77</accession>
<dbReference type="HOGENOM" id="CLU_3117100_0_0_9"/>
<evidence type="ECO:0000313" key="1">
    <source>
        <dbReference type="EMBL" id="AGL01969.1"/>
    </source>
</evidence>
<dbReference type="Proteomes" id="UP000013520">
    <property type="component" value="Chromosome"/>
</dbReference>
<organism evidence="1 2">
    <name type="scientific">Desulfoscipio gibsoniae DSM 7213</name>
    <dbReference type="NCBI Taxonomy" id="767817"/>
    <lineage>
        <taxon>Bacteria</taxon>
        <taxon>Bacillati</taxon>
        <taxon>Bacillota</taxon>
        <taxon>Clostridia</taxon>
        <taxon>Eubacteriales</taxon>
        <taxon>Desulfallaceae</taxon>
        <taxon>Desulfoscipio</taxon>
    </lineage>
</organism>
<name>R4KH77_9FIRM</name>